<keyword evidence="5 6" id="KW-0472">Membrane</keyword>
<protein>
    <submittedName>
        <fullName evidence="8">SFRICE_014649</fullName>
    </submittedName>
</protein>
<feature type="transmembrane region" description="Helical" evidence="6">
    <location>
        <begin position="456"/>
        <end position="473"/>
    </location>
</feature>
<evidence type="ECO:0000256" key="3">
    <source>
        <dbReference type="ARBA" id="ARBA00022692"/>
    </source>
</evidence>
<feature type="domain" description="Citrate transporter-like" evidence="7">
    <location>
        <begin position="444"/>
        <end position="877"/>
    </location>
</feature>
<feature type="transmembrane region" description="Helical" evidence="6">
    <location>
        <begin position="610"/>
        <end position="629"/>
    </location>
</feature>
<feature type="transmembrane region" description="Helical" evidence="6">
    <location>
        <begin position="823"/>
        <end position="841"/>
    </location>
</feature>
<feature type="transmembrane region" description="Helical" evidence="6">
    <location>
        <begin position="429"/>
        <end position="449"/>
    </location>
</feature>
<gene>
    <name evidence="8" type="ORF">SFRICE_014649</name>
</gene>
<comment type="subcellular location">
    <subcellularLocation>
        <location evidence="1">Membrane</location>
        <topology evidence="1">Multi-pass membrane protein</topology>
    </subcellularLocation>
</comment>
<feature type="transmembrane region" description="Helical" evidence="6">
    <location>
        <begin position="493"/>
        <end position="517"/>
    </location>
</feature>
<keyword evidence="2" id="KW-0813">Transport</keyword>
<name>A0A2H1W219_SPOFR</name>
<dbReference type="PANTHER" id="PTHR43568">
    <property type="entry name" value="P PROTEIN"/>
    <property type="match status" value="1"/>
</dbReference>
<sequence length="940" mass="104698">MIGKRAKSQGARSGLYARCSSTLTPPFFLRGENHSITFLALGEARGSVRLLLTKNHPVPSPAFRAGAPRCAMQHCCGCVWLPPIIFIGKYSLVLVETDSVKLCFLYGNIRVWMASLLSIYCIPGLRIFLALPVNEQDLLIVSNRRRPWTLETSVVLLMCAMDGFPTIDTSHTPAAHLPRTATFWRRIFIAQLTRGNGNGVPRKTKNGSTKRLPLVNSAPHLNNNLQLPRDEVVFLNTTSKCPSIDEKKEKILEEVPEPKKPTKTARAGHLVKMTMLVACWMFFTIVFLLYNEKEEVTRHSSVAPGEIKSYPLHTAQDLLSISLKLTGPFLSEQSEKKLNASQMMNMGKMDVWVEGVATALKNEVNRSPHWTIMLDPEDEIDFTEGETRTTVLKMDANPGPNASYFLKMKTNVNTTTPFALSYTMDPLDISTGVIYACVLLGALYVLIIFEVINRTMAAVLISTTSLAALSIAGERPTLPELISWLDVETLLLLFSMMLLVAIMAETGLFDFLAVFTFEVTKGKIWPLITLLSAITAIISTFLDNVTTVLLMTPVTIRLCEVMDLDPIPVLMSMVLFSNIGGTVTPVGDPPNVIIASNKAVIQSGINFTNFTLHMTFGILLVCVQTYFQFRYIYRDTDKLRLNEPRDIQDLRHQISIWRRAADSLPHLSRDELVVRERLDRKVRKLTGRLEALVKETKIRACPKECFETMLADMKDKYKIRDKVLLVKCTVAITFVVTVFFLHSLPEFNRVSLGWTALLGALLLLTLADREDLEPVLHRIEWSTLLFFAALFVLMEALSKLGLIEYIGGLTESVILKVDGNARLAVAILLMLWVSGLTSAFVDNIPLTTMMVRVVTSLGNNPTLNLPMAPLIWALSFGACLGGNGTLIGASANVVCAGVAEQHGYRFTFLQFFKIGFPIMIGHLIVASGYLMLCHCVFQWH</sequence>
<organism evidence="8">
    <name type="scientific">Spodoptera frugiperda</name>
    <name type="common">Fall armyworm</name>
    <dbReference type="NCBI Taxonomy" id="7108"/>
    <lineage>
        <taxon>Eukaryota</taxon>
        <taxon>Metazoa</taxon>
        <taxon>Ecdysozoa</taxon>
        <taxon>Arthropoda</taxon>
        <taxon>Hexapoda</taxon>
        <taxon>Insecta</taxon>
        <taxon>Pterygota</taxon>
        <taxon>Neoptera</taxon>
        <taxon>Endopterygota</taxon>
        <taxon>Lepidoptera</taxon>
        <taxon>Glossata</taxon>
        <taxon>Ditrysia</taxon>
        <taxon>Noctuoidea</taxon>
        <taxon>Noctuidae</taxon>
        <taxon>Amphipyrinae</taxon>
        <taxon>Spodoptera</taxon>
    </lineage>
</organism>
<evidence type="ECO:0000256" key="4">
    <source>
        <dbReference type="ARBA" id="ARBA00022989"/>
    </source>
</evidence>
<evidence type="ECO:0000313" key="8">
    <source>
        <dbReference type="EMBL" id="SOQ47140.1"/>
    </source>
</evidence>
<dbReference type="GO" id="GO:0016020">
    <property type="term" value="C:membrane"/>
    <property type="evidence" value="ECO:0007669"/>
    <property type="project" value="UniProtKB-SubCell"/>
</dbReference>
<dbReference type="EMBL" id="ODYU01005849">
    <property type="protein sequence ID" value="SOQ47140.1"/>
    <property type="molecule type" value="Genomic_DNA"/>
</dbReference>
<feature type="transmembrane region" description="Helical" evidence="6">
    <location>
        <begin position="779"/>
        <end position="803"/>
    </location>
</feature>
<dbReference type="Pfam" id="PF03600">
    <property type="entry name" value="CitMHS"/>
    <property type="match status" value="1"/>
</dbReference>
<evidence type="ECO:0000259" key="7">
    <source>
        <dbReference type="Pfam" id="PF03600"/>
    </source>
</evidence>
<evidence type="ECO:0000256" key="6">
    <source>
        <dbReference type="SAM" id="Phobius"/>
    </source>
</evidence>
<proteinExistence type="predicted"/>
<feature type="transmembrane region" description="Helical" evidence="6">
    <location>
        <begin position="524"/>
        <end position="542"/>
    </location>
</feature>
<dbReference type="AlphaFoldDB" id="A0A2H1W219"/>
<feature type="transmembrane region" description="Helical" evidence="6">
    <location>
        <begin position="914"/>
        <end position="939"/>
    </location>
</feature>
<feature type="transmembrane region" description="Helical" evidence="6">
    <location>
        <begin position="723"/>
        <end position="744"/>
    </location>
</feature>
<accession>A0A2H1W219</accession>
<evidence type="ECO:0000256" key="5">
    <source>
        <dbReference type="ARBA" id="ARBA00023136"/>
    </source>
</evidence>
<dbReference type="InterPro" id="IPR004680">
    <property type="entry name" value="Cit_transptr-like_dom"/>
</dbReference>
<evidence type="ECO:0000256" key="1">
    <source>
        <dbReference type="ARBA" id="ARBA00004141"/>
    </source>
</evidence>
<dbReference type="GO" id="GO:0055085">
    <property type="term" value="P:transmembrane transport"/>
    <property type="evidence" value="ECO:0007669"/>
    <property type="project" value="InterPro"/>
</dbReference>
<evidence type="ECO:0000256" key="2">
    <source>
        <dbReference type="ARBA" id="ARBA00022448"/>
    </source>
</evidence>
<dbReference type="PANTHER" id="PTHR43568:SF1">
    <property type="entry name" value="P PROTEIN"/>
    <property type="match status" value="1"/>
</dbReference>
<dbReference type="InterPro" id="IPR051475">
    <property type="entry name" value="Diverse_Ion_Transporter"/>
</dbReference>
<keyword evidence="3 6" id="KW-0812">Transmembrane</keyword>
<feature type="transmembrane region" description="Helical" evidence="6">
    <location>
        <begin position="270"/>
        <end position="290"/>
    </location>
</feature>
<dbReference type="CDD" id="cd01116">
    <property type="entry name" value="P_permease"/>
    <property type="match status" value="1"/>
</dbReference>
<reference evidence="8" key="1">
    <citation type="submission" date="2016-07" db="EMBL/GenBank/DDBJ databases">
        <authorList>
            <person name="Bretaudeau A."/>
        </authorList>
    </citation>
    <scope>NUCLEOTIDE SEQUENCE</scope>
    <source>
        <strain evidence="8">Rice</strain>
        <tissue evidence="8">Whole body</tissue>
    </source>
</reference>
<keyword evidence="4 6" id="KW-1133">Transmembrane helix</keyword>